<reference evidence="2" key="1">
    <citation type="submission" date="2022-11" db="EMBL/GenBank/DDBJ databases">
        <authorList>
            <person name="Hyden B.L."/>
            <person name="Feng K."/>
            <person name="Yates T."/>
            <person name="Jawdy S."/>
            <person name="Smart L.B."/>
            <person name="Muchero W."/>
        </authorList>
    </citation>
    <scope>NUCLEOTIDE SEQUENCE</scope>
    <source>
        <tissue evidence="2">Shoot tip</tissue>
    </source>
</reference>
<proteinExistence type="predicted"/>
<evidence type="ECO:0000313" key="3">
    <source>
        <dbReference type="Proteomes" id="UP001151752"/>
    </source>
</evidence>
<gene>
    <name evidence="2" type="ORF">OIU74_020467</name>
</gene>
<keyword evidence="3" id="KW-1185">Reference proteome</keyword>
<feature type="region of interest" description="Disordered" evidence="1">
    <location>
        <begin position="1"/>
        <end position="22"/>
    </location>
</feature>
<protein>
    <submittedName>
        <fullName evidence="2">Uncharacterized protein</fullName>
    </submittedName>
</protein>
<dbReference type="EMBL" id="JAPFFM010000020">
    <property type="protein sequence ID" value="KAJ6682225.1"/>
    <property type="molecule type" value="Genomic_DNA"/>
</dbReference>
<reference evidence="2" key="2">
    <citation type="journal article" date="2023" name="Int. J. Mol. Sci.">
        <title>De Novo Assembly and Annotation of 11 Diverse Shrub Willow (Salix) Genomes Reveals Novel Gene Organization in Sex-Linked Regions.</title>
        <authorList>
            <person name="Hyden B."/>
            <person name="Feng K."/>
            <person name="Yates T.B."/>
            <person name="Jawdy S."/>
            <person name="Cereghino C."/>
            <person name="Smart L.B."/>
            <person name="Muchero W."/>
        </authorList>
    </citation>
    <scope>NUCLEOTIDE SEQUENCE</scope>
    <source>
        <tissue evidence="2">Shoot tip</tissue>
    </source>
</reference>
<feature type="compositionally biased region" description="Basic and acidic residues" evidence="1">
    <location>
        <begin position="1"/>
        <end position="19"/>
    </location>
</feature>
<dbReference type="AlphaFoldDB" id="A0A9Q0P5Z8"/>
<accession>A0A9Q0P5Z8</accession>
<sequence>MMGQEQRQRQEVRTPDPQHGKLNYRVHGWQVWQSESRQEPKPTIPCSSSDLHQLWPHLSFFPTFTCSHHHYLSPMIQLRISNMETDWES</sequence>
<name>A0A9Q0P5Z8_9ROSI</name>
<evidence type="ECO:0000256" key="1">
    <source>
        <dbReference type="SAM" id="MobiDB-lite"/>
    </source>
</evidence>
<dbReference type="Proteomes" id="UP001151752">
    <property type="component" value="Chromosome 5"/>
</dbReference>
<evidence type="ECO:0000313" key="2">
    <source>
        <dbReference type="EMBL" id="KAJ6682225.1"/>
    </source>
</evidence>
<organism evidence="2 3">
    <name type="scientific">Salix koriyanagi</name>
    <dbReference type="NCBI Taxonomy" id="2511006"/>
    <lineage>
        <taxon>Eukaryota</taxon>
        <taxon>Viridiplantae</taxon>
        <taxon>Streptophyta</taxon>
        <taxon>Embryophyta</taxon>
        <taxon>Tracheophyta</taxon>
        <taxon>Spermatophyta</taxon>
        <taxon>Magnoliopsida</taxon>
        <taxon>eudicotyledons</taxon>
        <taxon>Gunneridae</taxon>
        <taxon>Pentapetalae</taxon>
        <taxon>rosids</taxon>
        <taxon>fabids</taxon>
        <taxon>Malpighiales</taxon>
        <taxon>Salicaceae</taxon>
        <taxon>Saliceae</taxon>
        <taxon>Salix</taxon>
    </lineage>
</organism>
<comment type="caution">
    <text evidence="2">The sequence shown here is derived from an EMBL/GenBank/DDBJ whole genome shotgun (WGS) entry which is preliminary data.</text>
</comment>